<sequence>MEVKYLAKHTSYSRQYPYMMYQPGPDVRDLISRFIHTPQDPLLQAQIAALREEGPEQAAYVESQLAAWLAEGAPAPLTTVVRELPPPSPVRASRYKWIAAAVAIPVVALLIFLFYSRSGKETSLHYINLTGHTDTLLLAGGSTLIARKDASLSYAAKFAVTPELQLHHGDVWFEIFMPSRVRMKLDEHTDLYTLEAVFAVHKTDAIFKVLLIKGKATLVSDKDKKLLLTPGMMASREQHQALLHKNPKSQALLAWKTGKLKFRNIPLDEIIDGVNSYFDLDIQVPPSAVSLYKRSLTVDFEHSSPEETLALLRKALKAPIVKDSANRYYITLK</sequence>
<dbReference type="Proteomes" id="UP000199310">
    <property type="component" value="Unassembled WGS sequence"/>
</dbReference>
<keyword evidence="1" id="KW-0812">Transmembrane</keyword>
<dbReference type="Gene3D" id="3.55.50.30">
    <property type="match status" value="1"/>
</dbReference>
<dbReference type="PANTHER" id="PTHR30273:SF2">
    <property type="entry name" value="PROTEIN FECR"/>
    <property type="match status" value="1"/>
</dbReference>
<dbReference type="PANTHER" id="PTHR30273">
    <property type="entry name" value="PERIPLASMIC SIGNAL SENSOR AND SIGMA FACTOR ACTIVATOR FECR-RELATED"/>
    <property type="match status" value="1"/>
</dbReference>
<dbReference type="EMBL" id="FOJG01000002">
    <property type="protein sequence ID" value="SEW56089.1"/>
    <property type="molecule type" value="Genomic_DNA"/>
</dbReference>
<reference evidence="3" key="1">
    <citation type="submission" date="2016-10" db="EMBL/GenBank/DDBJ databases">
        <authorList>
            <person name="Varghese N."/>
            <person name="Submissions S."/>
        </authorList>
    </citation>
    <scope>NUCLEOTIDE SEQUENCE [LARGE SCALE GENOMIC DNA]</scope>
    <source>
        <strain evidence="3">DSM 3695</strain>
    </source>
</reference>
<keyword evidence="1" id="KW-0472">Membrane</keyword>
<protein>
    <submittedName>
        <fullName evidence="2">Ferric-dicitrate binding protein FerR, regulates iron transport through sigma-19</fullName>
    </submittedName>
</protein>
<evidence type="ECO:0000256" key="1">
    <source>
        <dbReference type="SAM" id="Phobius"/>
    </source>
</evidence>
<evidence type="ECO:0000313" key="3">
    <source>
        <dbReference type="Proteomes" id="UP000199310"/>
    </source>
</evidence>
<keyword evidence="3" id="KW-1185">Reference proteome</keyword>
<evidence type="ECO:0000313" key="2">
    <source>
        <dbReference type="EMBL" id="SEW56089.1"/>
    </source>
</evidence>
<name>A0A1I0SDH3_9BACT</name>
<organism evidence="2 3">
    <name type="scientific">Chitinophaga arvensicola</name>
    <dbReference type="NCBI Taxonomy" id="29529"/>
    <lineage>
        <taxon>Bacteria</taxon>
        <taxon>Pseudomonadati</taxon>
        <taxon>Bacteroidota</taxon>
        <taxon>Chitinophagia</taxon>
        <taxon>Chitinophagales</taxon>
        <taxon>Chitinophagaceae</taxon>
        <taxon>Chitinophaga</taxon>
    </lineage>
</organism>
<dbReference type="RefSeq" id="WP_177192426.1">
    <property type="nucleotide sequence ID" value="NZ_FOJG01000002.1"/>
</dbReference>
<gene>
    <name evidence="2" type="ORF">SAMN04488122_6562</name>
</gene>
<dbReference type="AlphaFoldDB" id="A0A1I0SDH3"/>
<dbReference type="GO" id="GO:0016989">
    <property type="term" value="F:sigma factor antagonist activity"/>
    <property type="evidence" value="ECO:0007669"/>
    <property type="project" value="TreeGrafter"/>
</dbReference>
<proteinExistence type="predicted"/>
<keyword evidence="1" id="KW-1133">Transmembrane helix</keyword>
<dbReference type="InterPro" id="IPR012373">
    <property type="entry name" value="Ferrdict_sens_TM"/>
</dbReference>
<dbReference type="STRING" id="29529.SAMN04488122_6562"/>
<accession>A0A1I0SDH3</accession>
<feature type="transmembrane region" description="Helical" evidence="1">
    <location>
        <begin position="97"/>
        <end position="115"/>
    </location>
</feature>